<name>A0A433QD88_9FUNG</name>
<proteinExistence type="predicted"/>
<keyword evidence="3" id="KW-1185">Reference proteome</keyword>
<dbReference type="EMBL" id="RBNJ01007858">
    <property type="protein sequence ID" value="RUS27740.1"/>
    <property type="molecule type" value="Genomic_DNA"/>
</dbReference>
<feature type="chain" id="PRO_5019228840" evidence="1">
    <location>
        <begin position="19"/>
        <end position="70"/>
    </location>
</feature>
<evidence type="ECO:0000313" key="2">
    <source>
        <dbReference type="EMBL" id="RUS27740.1"/>
    </source>
</evidence>
<protein>
    <submittedName>
        <fullName evidence="2">Uncharacterized protein</fullName>
    </submittedName>
</protein>
<reference evidence="2 3" key="1">
    <citation type="journal article" date="2018" name="New Phytol.">
        <title>Phylogenomics of Endogonaceae and evolution of mycorrhizas within Mucoromycota.</title>
        <authorList>
            <person name="Chang Y."/>
            <person name="Desiro A."/>
            <person name="Na H."/>
            <person name="Sandor L."/>
            <person name="Lipzen A."/>
            <person name="Clum A."/>
            <person name="Barry K."/>
            <person name="Grigoriev I.V."/>
            <person name="Martin F.M."/>
            <person name="Stajich J.E."/>
            <person name="Smith M.E."/>
            <person name="Bonito G."/>
            <person name="Spatafora J.W."/>
        </authorList>
    </citation>
    <scope>NUCLEOTIDE SEQUENCE [LARGE SCALE GENOMIC DNA]</scope>
    <source>
        <strain evidence="2 3">AD002</strain>
    </source>
</reference>
<comment type="caution">
    <text evidence="2">The sequence shown here is derived from an EMBL/GenBank/DDBJ whole genome shotgun (WGS) entry which is preliminary data.</text>
</comment>
<organism evidence="2 3">
    <name type="scientific">Jimgerdemannia flammicorona</name>
    <dbReference type="NCBI Taxonomy" id="994334"/>
    <lineage>
        <taxon>Eukaryota</taxon>
        <taxon>Fungi</taxon>
        <taxon>Fungi incertae sedis</taxon>
        <taxon>Mucoromycota</taxon>
        <taxon>Mucoromycotina</taxon>
        <taxon>Endogonomycetes</taxon>
        <taxon>Endogonales</taxon>
        <taxon>Endogonaceae</taxon>
        <taxon>Jimgerdemannia</taxon>
    </lineage>
</organism>
<accession>A0A433QD88</accession>
<evidence type="ECO:0000313" key="3">
    <source>
        <dbReference type="Proteomes" id="UP000274822"/>
    </source>
</evidence>
<dbReference type="AlphaFoldDB" id="A0A433QD88"/>
<evidence type="ECO:0000256" key="1">
    <source>
        <dbReference type="SAM" id="SignalP"/>
    </source>
</evidence>
<feature type="signal peptide" evidence="1">
    <location>
        <begin position="1"/>
        <end position="18"/>
    </location>
</feature>
<sequence>MSLLFLFPLFPLLRLAQTRVPGLFSPLLDDPGQHLEPGSSDILLEQRRIVDARDLGDPCSLNHAGDVVMQ</sequence>
<gene>
    <name evidence="2" type="ORF">BC938DRAFT_482807</name>
</gene>
<keyword evidence="1" id="KW-0732">Signal</keyword>
<dbReference type="Proteomes" id="UP000274822">
    <property type="component" value="Unassembled WGS sequence"/>
</dbReference>